<dbReference type="OrthoDB" id="301415at2759"/>
<dbReference type="InterPro" id="IPR043529">
    <property type="entry name" value="ALPK1"/>
</dbReference>
<dbReference type="PANTHER" id="PTHR46747">
    <property type="entry name" value="ALPHA-PROTEIN KINASE 1"/>
    <property type="match status" value="1"/>
</dbReference>
<feature type="region of interest" description="Disordered" evidence="4">
    <location>
        <begin position="548"/>
        <end position="644"/>
    </location>
</feature>
<feature type="compositionally biased region" description="Polar residues" evidence="4">
    <location>
        <begin position="764"/>
        <end position="810"/>
    </location>
</feature>
<proteinExistence type="predicted"/>
<gene>
    <name evidence="7" type="primary">alpk1</name>
</gene>
<dbReference type="GeneID" id="115817453"/>
<dbReference type="PROSITE" id="PS51158">
    <property type="entry name" value="ALPHA_KINASE"/>
    <property type="match status" value="1"/>
</dbReference>
<sequence length="1151" mass="128970">MNTQQVTVLLKECLRLLKAKEGAKEPAEKAREDFLKCKADLPKELNSLLQEAADMKWPFVVEKWQYKRSVTSEDKVNTSDLINRHLLQLLEYLKASISAGESVWAASAVFLVDRFLYMIDSSHTLLRIAKALHKRYPETPIAPQVVIRRARVYLNTGKLQTAEYILSSLISNSGETGCWRYANESDQTLVQAVSVQVRGQVLQKLGLWLEAAELIWASLIGFYVLPQPDKKGIGTSLGILANLLVSINDDDFRKFACIDFSFLGQTTHRLLTAAEAAKMAVVYSQYVSLFVLTNVVTQGTCLLSYSFSQDCPPSEKQTYLAQAKEAFEIGLLTRTKADAVTSKQELHTFLKAAYCLTVTHKWMGDTSPELVNEAIETCQGAMEDFYTYCFRESLDQSHLCPKIMDRVHRVKEILEVKPYPNSDEQSFIPDSYRAVEERVVPFKPADFSKMLVTFKKHHETVSQAFRTTCRESLQAGGEGRILGPCVTAFETSTESLPTECLSDSAGTSADQQTNRVAQNCSAENGPRRPQTLPTTVITEDVFTQSLSSKNMDHQPTPEMEQQGKAEQSRSAENKPCQSQALISTVFTEDEPQRLSSKDMDRRGPSTNVKVTKSRESSDSNESYDLNSSWEKVPSVNNDNENKNENFMVSQTCPTLASLEDDQENPQERTNLGHFTGPVYDTSPETLKEHSSPKPSSQVVTSSQAKNNIPESSNGPHLDQSGVETELESEFSDWSLVEGSQTSPESLSSSFGSSSSWQKLHLTESRTSVSDGENPESHSNPVPKQNTKGTRQNETGSLFHTQAQGLASPSGTPKEPCQESRSQGHKSMLSSTMPGSYEMVELDDKALVCENPATPSVVVDSCDVKSCSVCFEGCEMGSEVLTEEDYKYLLAGVCQDCLIKRLPKKAFQLKTDNKAYRALTLKYSKATDIWIGCQTIIFIGEKLGMKGSHRTALWVQYLHQESLLSSYVGKEYIKTQNIEVHLSDVERQMTAQYYVTEFNKRLYEKNEATQIFFIPSELLLVLERNSNGNDVILGCVSVEPYMLGEFKKLTNNTRNKTDHMATDYGIAFGHFNYEFSTHQEVVVDLQGWITANGLTYMTDPQIHSLRKPPSKTNFHQKGIDLFLREQHGRECNHICRSLGLRPLLEQLQDVQH</sequence>
<evidence type="ECO:0000313" key="7">
    <source>
        <dbReference type="RefSeq" id="XP_030636615.1"/>
    </source>
</evidence>
<name>A0A6J2VU60_CHACN</name>
<dbReference type="SUPFAM" id="SSF56112">
    <property type="entry name" value="Protein kinase-like (PK-like)"/>
    <property type="match status" value="1"/>
</dbReference>
<feature type="compositionally biased region" description="Polar residues" evidence="4">
    <location>
        <begin position="692"/>
        <end position="714"/>
    </location>
</feature>
<feature type="compositionally biased region" description="Polar residues" evidence="4">
    <location>
        <begin position="619"/>
        <end position="629"/>
    </location>
</feature>
<dbReference type="InterPro" id="IPR004166">
    <property type="entry name" value="a-kinase_dom"/>
</dbReference>
<dbReference type="InterPro" id="IPR011009">
    <property type="entry name" value="Kinase-like_dom_sf"/>
</dbReference>
<reference evidence="7" key="1">
    <citation type="submission" date="2025-08" db="UniProtKB">
        <authorList>
            <consortium name="RefSeq"/>
        </authorList>
    </citation>
    <scope>IDENTIFICATION</scope>
</reference>
<feature type="compositionally biased region" description="Basic and acidic residues" evidence="4">
    <location>
        <begin position="590"/>
        <end position="603"/>
    </location>
</feature>
<evidence type="ECO:0000256" key="2">
    <source>
        <dbReference type="ARBA" id="ARBA00022679"/>
    </source>
</evidence>
<keyword evidence="2" id="KW-0808">Transferase</keyword>
<dbReference type="GO" id="GO:0048029">
    <property type="term" value="F:monosaccharide binding"/>
    <property type="evidence" value="ECO:0007669"/>
    <property type="project" value="TreeGrafter"/>
</dbReference>
<dbReference type="AlphaFoldDB" id="A0A6J2VU60"/>
<feature type="compositionally biased region" description="Polar residues" evidence="4">
    <location>
        <begin position="573"/>
        <end position="586"/>
    </location>
</feature>
<evidence type="ECO:0000313" key="6">
    <source>
        <dbReference type="Proteomes" id="UP000504632"/>
    </source>
</evidence>
<dbReference type="Gene3D" id="3.30.200.20">
    <property type="entry name" value="Phosphorylase Kinase, domain 1"/>
    <property type="match status" value="1"/>
</dbReference>
<evidence type="ECO:0000256" key="1">
    <source>
        <dbReference type="ARBA" id="ARBA00022527"/>
    </source>
</evidence>
<keyword evidence="3 7" id="KW-0418">Kinase</keyword>
<dbReference type="SMART" id="SM00811">
    <property type="entry name" value="Alpha_kinase"/>
    <property type="match status" value="1"/>
</dbReference>
<dbReference type="Gene3D" id="3.20.200.10">
    <property type="entry name" value="MHCK/EF2 kinase"/>
    <property type="match status" value="1"/>
</dbReference>
<dbReference type="PANTHER" id="PTHR46747:SF1">
    <property type="entry name" value="ALPHA-PROTEIN KINASE 1"/>
    <property type="match status" value="1"/>
</dbReference>
<feature type="region of interest" description="Disordered" evidence="4">
    <location>
        <begin position="660"/>
        <end position="831"/>
    </location>
</feature>
<dbReference type="GO" id="GO:0005524">
    <property type="term" value="F:ATP binding"/>
    <property type="evidence" value="ECO:0007669"/>
    <property type="project" value="InterPro"/>
</dbReference>
<dbReference type="Pfam" id="PF02816">
    <property type="entry name" value="Alpha_kinase"/>
    <property type="match status" value="1"/>
</dbReference>
<dbReference type="Proteomes" id="UP000504632">
    <property type="component" value="Chromosome 7"/>
</dbReference>
<organism evidence="6 7">
    <name type="scientific">Chanos chanos</name>
    <name type="common">Milkfish</name>
    <name type="synonym">Mugil chanos</name>
    <dbReference type="NCBI Taxonomy" id="29144"/>
    <lineage>
        <taxon>Eukaryota</taxon>
        <taxon>Metazoa</taxon>
        <taxon>Chordata</taxon>
        <taxon>Craniata</taxon>
        <taxon>Vertebrata</taxon>
        <taxon>Euteleostomi</taxon>
        <taxon>Actinopterygii</taxon>
        <taxon>Neopterygii</taxon>
        <taxon>Teleostei</taxon>
        <taxon>Ostariophysi</taxon>
        <taxon>Gonorynchiformes</taxon>
        <taxon>Chanidae</taxon>
        <taxon>Chanos</taxon>
    </lineage>
</organism>
<dbReference type="InParanoid" id="A0A6J2VU60"/>
<evidence type="ECO:0000256" key="3">
    <source>
        <dbReference type="ARBA" id="ARBA00022777"/>
    </source>
</evidence>
<protein>
    <submittedName>
        <fullName evidence="7">Alpha-protein kinase 1 isoform X1</fullName>
    </submittedName>
</protein>
<accession>A0A6J2VU60</accession>
<feature type="region of interest" description="Disordered" evidence="4">
    <location>
        <begin position="496"/>
        <end position="535"/>
    </location>
</feature>
<feature type="compositionally biased region" description="Polar residues" evidence="4">
    <location>
        <begin position="504"/>
        <end position="522"/>
    </location>
</feature>
<evidence type="ECO:0000256" key="4">
    <source>
        <dbReference type="SAM" id="MobiDB-lite"/>
    </source>
</evidence>
<keyword evidence="1" id="KW-0723">Serine/threonine-protein kinase</keyword>
<dbReference type="RefSeq" id="XP_030636615.1">
    <property type="nucleotide sequence ID" value="XM_030780755.1"/>
</dbReference>
<dbReference type="GO" id="GO:0045087">
    <property type="term" value="P:innate immune response"/>
    <property type="evidence" value="ECO:0007669"/>
    <property type="project" value="TreeGrafter"/>
</dbReference>
<dbReference type="GO" id="GO:0002753">
    <property type="term" value="P:cytoplasmic pattern recognition receptor signaling pathway"/>
    <property type="evidence" value="ECO:0007669"/>
    <property type="project" value="TreeGrafter"/>
</dbReference>
<feature type="domain" description="Alpha-type protein kinase" evidence="5">
    <location>
        <begin position="921"/>
        <end position="1142"/>
    </location>
</feature>
<evidence type="ECO:0000259" key="5">
    <source>
        <dbReference type="PROSITE" id="PS51158"/>
    </source>
</evidence>
<keyword evidence="6" id="KW-1185">Reference proteome</keyword>
<dbReference type="GO" id="GO:0004674">
    <property type="term" value="F:protein serine/threonine kinase activity"/>
    <property type="evidence" value="ECO:0007669"/>
    <property type="project" value="UniProtKB-KW"/>
</dbReference>
<dbReference type="CTD" id="80216"/>
<feature type="compositionally biased region" description="Low complexity" evidence="4">
    <location>
        <begin position="742"/>
        <end position="755"/>
    </location>
</feature>
<feature type="compositionally biased region" description="Basic and acidic residues" evidence="4">
    <location>
        <begin position="561"/>
        <end position="572"/>
    </location>
</feature>
<dbReference type="GO" id="GO:0005929">
    <property type="term" value="C:cilium"/>
    <property type="evidence" value="ECO:0007669"/>
    <property type="project" value="TreeGrafter"/>
</dbReference>